<protein>
    <recommendedName>
        <fullName evidence="1">Cupin type-2 domain-containing protein</fullName>
    </recommendedName>
</protein>
<gene>
    <name evidence="2" type="ORF">AVDCRST_MAG77-3788</name>
</gene>
<dbReference type="AlphaFoldDB" id="A0A6J4JHN7"/>
<dbReference type="PANTHER" id="PTHR43346">
    <property type="entry name" value="LIGAND BINDING DOMAIN PROTEIN, PUTATIVE (AFU_ORTHOLOGUE AFUA_6G14370)-RELATED"/>
    <property type="match status" value="1"/>
</dbReference>
<sequence>MTDQEPGRTPGDMRYITPDDVETQVFEWGSLKWLAEPRVCDAQRFSQGIVMLLPGKGHTRHNHPGVEETLYIVSGRGRQMVEDAAGQAIYREVGPGDMVHIPISAYHETINLGWEPLKIVATYAPHGPEAFLRALPDVQILPPGELPK</sequence>
<dbReference type="PANTHER" id="PTHR43346:SF1">
    <property type="entry name" value="QUERCETIN 2,3-DIOXYGENASE-RELATED"/>
    <property type="match status" value="1"/>
</dbReference>
<name>A0A6J4JHN7_9CHLR</name>
<dbReference type="EMBL" id="CADCTC010000205">
    <property type="protein sequence ID" value="CAA9280383.1"/>
    <property type="molecule type" value="Genomic_DNA"/>
</dbReference>
<evidence type="ECO:0000259" key="1">
    <source>
        <dbReference type="Pfam" id="PF07883"/>
    </source>
</evidence>
<dbReference type="Gene3D" id="2.60.120.10">
    <property type="entry name" value="Jelly Rolls"/>
    <property type="match status" value="1"/>
</dbReference>
<dbReference type="InterPro" id="IPR014710">
    <property type="entry name" value="RmlC-like_jellyroll"/>
</dbReference>
<dbReference type="SUPFAM" id="SSF51182">
    <property type="entry name" value="RmlC-like cupins"/>
    <property type="match status" value="1"/>
</dbReference>
<proteinExistence type="predicted"/>
<organism evidence="2">
    <name type="scientific">uncultured Chloroflexota bacterium</name>
    <dbReference type="NCBI Taxonomy" id="166587"/>
    <lineage>
        <taxon>Bacteria</taxon>
        <taxon>Bacillati</taxon>
        <taxon>Chloroflexota</taxon>
        <taxon>environmental samples</taxon>
    </lineage>
</organism>
<dbReference type="InterPro" id="IPR013096">
    <property type="entry name" value="Cupin_2"/>
</dbReference>
<dbReference type="InterPro" id="IPR011051">
    <property type="entry name" value="RmlC_Cupin_sf"/>
</dbReference>
<accession>A0A6J4JHN7</accession>
<dbReference type="InterPro" id="IPR052538">
    <property type="entry name" value="Flavonoid_dioxygenase-like"/>
</dbReference>
<dbReference type="Pfam" id="PF07883">
    <property type="entry name" value="Cupin_2"/>
    <property type="match status" value="1"/>
</dbReference>
<feature type="domain" description="Cupin type-2" evidence="1">
    <location>
        <begin position="49"/>
        <end position="122"/>
    </location>
</feature>
<reference evidence="2" key="1">
    <citation type="submission" date="2020-02" db="EMBL/GenBank/DDBJ databases">
        <authorList>
            <person name="Meier V. D."/>
        </authorList>
    </citation>
    <scope>NUCLEOTIDE SEQUENCE</scope>
    <source>
        <strain evidence="2">AVDCRST_MAG77</strain>
    </source>
</reference>
<evidence type="ECO:0000313" key="2">
    <source>
        <dbReference type="EMBL" id="CAA9280383.1"/>
    </source>
</evidence>